<evidence type="ECO:0000313" key="1">
    <source>
        <dbReference type="EMBL" id="MBC9930051.1"/>
    </source>
</evidence>
<dbReference type="Proteomes" id="UP000659124">
    <property type="component" value="Unassembled WGS sequence"/>
</dbReference>
<dbReference type="PROSITE" id="PS51257">
    <property type="entry name" value="PROKAR_LIPOPROTEIN"/>
    <property type="match status" value="1"/>
</dbReference>
<organism evidence="1 2">
    <name type="scientific">Chitinophaga qingshengii</name>
    <dbReference type="NCBI Taxonomy" id="1569794"/>
    <lineage>
        <taxon>Bacteria</taxon>
        <taxon>Pseudomonadati</taxon>
        <taxon>Bacteroidota</taxon>
        <taxon>Chitinophagia</taxon>
        <taxon>Chitinophagales</taxon>
        <taxon>Chitinophagaceae</taxon>
        <taxon>Chitinophaga</taxon>
    </lineage>
</organism>
<accession>A0ABR7THS5</accession>
<dbReference type="InterPro" id="IPR032299">
    <property type="entry name" value="DUF4843"/>
</dbReference>
<keyword evidence="2" id="KW-1185">Reference proteome</keyword>
<reference evidence="1 2" key="1">
    <citation type="submission" date="2020-09" db="EMBL/GenBank/DDBJ databases">
        <title>Genome sequences of type strains of Chitinophaga qingshengii and Chitinophaga varians.</title>
        <authorList>
            <person name="Kittiwongwattana C."/>
        </authorList>
    </citation>
    <scope>NUCLEOTIDE SEQUENCE [LARGE SCALE GENOMIC DNA]</scope>
    <source>
        <strain evidence="1 2">JCM 30026</strain>
    </source>
</reference>
<sequence>MKKLTIICGLALLGAACTKEAGLTYTEKDKIYFVYSYLYYGKVIEYDKVLFSFGKHPDDIIRDTAKIPVRVMGQQAAKDRQYHFSIDKDSTTAKEGVHYEVLNPQQTFGKGLFTDTLRVVALRSQLSSSHIKQENARLRLRMESSDDFDKGTTRGAVIDLYINNYLSEPKWWKKYEGFGLSYYHPEKWKILMQFHPSFRDENADYPMDANLVGTYISSLRSYLANIPTYDQETHARVLIDKLVP</sequence>
<dbReference type="Pfam" id="PF16132">
    <property type="entry name" value="DUF4843"/>
    <property type="match status" value="1"/>
</dbReference>
<name>A0ABR7THS5_9BACT</name>
<dbReference type="RefSeq" id="WP_188087137.1">
    <property type="nucleotide sequence ID" value="NZ_JACVFC010000001.1"/>
</dbReference>
<proteinExistence type="predicted"/>
<evidence type="ECO:0000313" key="2">
    <source>
        <dbReference type="Proteomes" id="UP000659124"/>
    </source>
</evidence>
<gene>
    <name evidence="1" type="ORF">ICL07_06660</name>
</gene>
<comment type="caution">
    <text evidence="1">The sequence shown here is derived from an EMBL/GenBank/DDBJ whole genome shotgun (WGS) entry which is preliminary data.</text>
</comment>
<dbReference type="EMBL" id="JACVFC010000001">
    <property type="protein sequence ID" value="MBC9930051.1"/>
    <property type="molecule type" value="Genomic_DNA"/>
</dbReference>
<protein>
    <submittedName>
        <fullName evidence="1">DUF4843 domain-containing protein</fullName>
    </submittedName>
</protein>